<evidence type="ECO:0000313" key="2">
    <source>
        <dbReference type="Proteomes" id="UP001055811"/>
    </source>
</evidence>
<gene>
    <name evidence="1" type="ORF">L2E82_07184</name>
</gene>
<keyword evidence="2" id="KW-1185">Reference proteome</keyword>
<comment type="caution">
    <text evidence="1">The sequence shown here is derived from an EMBL/GenBank/DDBJ whole genome shotgun (WGS) entry which is preliminary data.</text>
</comment>
<dbReference type="EMBL" id="CM042010">
    <property type="protein sequence ID" value="KAI3778138.1"/>
    <property type="molecule type" value="Genomic_DNA"/>
</dbReference>
<accession>A0ACB9G4L5</accession>
<protein>
    <submittedName>
        <fullName evidence="1">Uncharacterized protein</fullName>
    </submittedName>
</protein>
<reference evidence="1 2" key="2">
    <citation type="journal article" date="2022" name="Mol. Ecol. Resour.">
        <title>The genomes of chicory, endive, great burdock and yacon provide insights into Asteraceae paleo-polyploidization history and plant inulin production.</title>
        <authorList>
            <person name="Fan W."/>
            <person name="Wang S."/>
            <person name="Wang H."/>
            <person name="Wang A."/>
            <person name="Jiang F."/>
            <person name="Liu H."/>
            <person name="Zhao H."/>
            <person name="Xu D."/>
            <person name="Zhang Y."/>
        </authorList>
    </citation>
    <scope>NUCLEOTIDE SEQUENCE [LARGE SCALE GENOMIC DNA]</scope>
    <source>
        <strain evidence="2">cv. Punajuju</strain>
        <tissue evidence="1">Leaves</tissue>
    </source>
</reference>
<name>A0ACB9G4L5_CICIN</name>
<reference evidence="2" key="1">
    <citation type="journal article" date="2022" name="Mol. Ecol. Resour.">
        <title>The genomes of chicory, endive, great burdock and yacon provide insights into Asteraceae palaeo-polyploidization history and plant inulin production.</title>
        <authorList>
            <person name="Fan W."/>
            <person name="Wang S."/>
            <person name="Wang H."/>
            <person name="Wang A."/>
            <person name="Jiang F."/>
            <person name="Liu H."/>
            <person name="Zhao H."/>
            <person name="Xu D."/>
            <person name="Zhang Y."/>
        </authorList>
    </citation>
    <scope>NUCLEOTIDE SEQUENCE [LARGE SCALE GENOMIC DNA]</scope>
    <source>
        <strain evidence="2">cv. Punajuju</strain>
    </source>
</reference>
<sequence>MQSPHPNITSFYVSVQLLGVIGYYYTEYTPFQFVILAYHIRVLDLDRLNPKSQNFALISTALISENSDS</sequence>
<organism evidence="1 2">
    <name type="scientific">Cichorium intybus</name>
    <name type="common">Chicory</name>
    <dbReference type="NCBI Taxonomy" id="13427"/>
    <lineage>
        <taxon>Eukaryota</taxon>
        <taxon>Viridiplantae</taxon>
        <taxon>Streptophyta</taxon>
        <taxon>Embryophyta</taxon>
        <taxon>Tracheophyta</taxon>
        <taxon>Spermatophyta</taxon>
        <taxon>Magnoliopsida</taxon>
        <taxon>eudicotyledons</taxon>
        <taxon>Gunneridae</taxon>
        <taxon>Pentapetalae</taxon>
        <taxon>asterids</taxon>
        <taxon>campanulids</taxon>
        <taxon>Asterales</taxon>
        <taxon>Asteraceae</taxon>
        <taxon>Cichorioideae</taxon>
        <taxon>Cichorieae</taxon>
        <taxon>Cichoriinae</taxon>
        <taxon>Cichorium</taxon>
    </lineage>
</organism>
<proteinExistence type="predicted"/>
<evidence type="ECO:0000313" key="1">
    <source>
        <dbReference type="EMBL" id="KAI3778138.1"/>
    </source>
</evidence>
<dbReference type="Proteomes" id="UP001055811">
    <property type="component" value="Linkage Group LG02"/>
</dbReference>